<name>A0A6A6IQK7_9PLEO</name>
<evidence type="ECO:0000313" key="2">
    <source>
        <dbReference type="EMBL" id="KAF2252062.1"/>
    </source>
</evidence>
<evidence type="ECO:0000313" key="3">
    <source>
        <dbReference type="Proteomes" id="UP000800094"/>
    </source>
</evidence>
<dbReference type="AlphaFoldDB" id="A0A6A6IQK7"/>
<organism evidence="2 3">
    <name type="scientific">Trematosphaeria pertusa</name>
    <dbReference type="NCBI Taxonomy" id="390896"/>
    <lineage>
        <taxon>Eukaryota</taxon>
        <taxon>Fungi</taxon>
        <taxon>Dikarya</taxon>
        <taxon>Ascomycota</taxon>
        <taxon>Pezizomycotina</taxon>
        <taxon>Dothideomycetes</taxon>
        <taxon>Pleosporomycetidae</taxon>
        <taxon>Pleosporales</taxon>
        <taxon>Massarineae</taxon>
        <taxon>Trematosphaeriaceae</taxon>
        <taxon>Trematosphaeria</taxon>
    </lineage>
</organism>
<reference evidence="2" key="1">
    <citation type="journal article" date="2020" name="Stud. Mycol.">
        <title>101 Dothideomycetes genomes: a test case for predicting lifestyles and emergence of pathogens.</title>
        <authorList>
            <person name="Haridas S."/>
            <person name="Albert R."/>
            <person name="Binder M."/>
            <person name="Bloem J."/>
            <person name="Labutti K."/>
            <person name="Salamov A."/>
            <person name="Andreopoulos B."/>
            <person name="Baker S."/>
            <person name="Barry K."/>
            <person name="Bills G."/>
            <person name="Bluhm B."/>
            <person name="Cannon C."/>
            <person name="Castanera R."/>
            <person name="Culley D."/>
            <person name="Daum C."/>
            <person name="Ezra D."/>
            <person name="Gonzalez J."/>
            <person name="Henrissat B."/>
            <person name="Kuo A."/>
            <person name="Liang C."/>
            <person name="Lipzen A."/>
            <person name="Lutzoni F."/>
            <person name="Magnuson J."/>
            <person name="Mondo S."/>
            <person name="Nolan M."/>
            <person name="Ohm R."/>
            <person name="Pangilinan J."/>
            <person name="Park H.-J."/>
            <person name="Ramirez L."/>
            <person name="Alfaro M."/>
            <person name="Sun H."/>
            <person name="Tritt A."/>
            <person name="Yoshinaga Y."/>
            <person name="Zwiers L.-H."/>
            <person name="Turgeon B."/>
            <person name="Goodwin S."/>
            <person name="Spatafora J."/>
            <person name="Crous P."/>
            <person name="Grigoriev I."/>
        </authorList>
    </citation>
    <scope>NUCLEOTIDE SEQUENCE</scope>
    <source>
        <strain evidence="2">CBS 122368</strain>
    </source>
</reference>
<protein>
    <submittedName>
        <fullName evidence="2">Uncharacterized protein</fullName>
    </submittedName>
</protein>
<feature type="compositionally biased region" description="Polar residues" evidence="1">
    <location>
        <begin position="11"/>
        <end position="34"/>
    </location>
</feature>
<sequence>MRPPVRAWRAATQQSARQAVSGALSSSAPGQSTAGRWAAGATAQRSTSGCGEEGLEKRAGRRRDIGPSTCGASPTVLPRKAGHANAIQGAGGARGDPWLGEHNGWAAGAMEAEGRQRGNIKSVTRTGLRERGLLAEPGGGVATARTVYLAERRMAVVPAVCLPLPLSLLLPSRGGGDDGSG</sequence>
<dbReference type="Proteomes" id="UP000800094">
    <property type="component" value="Unassembled WGS sequence"/>
</dbReference>
<feature type="region of interest" description="Disordered" evidence="1">
    <location>
        <begin position="1"/>
        <end position="79"/>
    </location>
</feature>
<gene>
    <name evidence="2" type="ORF">BU26DRAFT_590403</name>
</gene>
<evidence type="ECO:0000256" key="1">
    <source>
        <dbReference type="SAM" id="MobiDB-lite"/>
    </source>
</evidence>
<keyword evidence="3" id="KW-1185">Reference proteome</keyword>
<feature type="compositionally biased region" description="Basic and acidic residues" evidence="1">
    <location>
        <begin position="54"/>
        <end position="65"/>
    </location>
</feature>
<dbReference type="GeneID" id="54588095"/>
<dbReference type="EMBL" id="ML987192">
    <property type="protein sequence ID" value="KAF2252062.1"/>
    <property type="molecule type" value="Genomic_DNA"/>
</dbReference>
<proteinExistence type="predicted"/>
<accession>A0A6A6IQK7</accession>
<dbReference type="RefSeq" id="XP_033687066.1">
    <property type="nucleotide sequence ID" value="XM_033834765.1"/>
</dbReference>